<dbReference type="InterPro" id="IPR018211">
    <property type="entry name" value="ADH_Fe_CS"/>
</dbReference>
<evidence type="ECO:0000256" key="1">
    <source>
        <dbReference type="ARBA" id="ARBA00001962"/>
    </source>
</evidence>
<dbReference type="RefSeq" id="WP_120028956.1">
    <property type="nucleotide sequence ID" value="NZ_QVMU01000001.1"/>
</dbReference>
<dbReference type="FunFam" id="3.40.50.1970:FF:000003">
    <property type="entry name" value="Alcohol dehydrogenase, iron-containing"/>
    <property type="match status" value="1"/>
</dbReference>
<keyword evidence="7" id="KW-1185">Reference proteome</keyword>
<dbReference type="PANTHER" id="PTHR43633">
    <property type="entry name" value="ALCOHOL DEHYDROGENASE YQHD"/>
    <property type="match status" value="1"/>
</dbReference>
<dbReference type="InterPro" id="IPR056798">
    <property type="entry name" value="ADH_Fe_C"/>
</dbReference>
<name>A0A3A6QQL2_9VIBR</name>
<protein>
    <submittedName>
        <fullName evidence="6">Iron-containing alcohol dehydrogenase</fullName>
    </submittedName>
</protein>
<evidence type="ECO:0000256" key="3">
    <source>
        <dbReference type="ARBA" id="ARBA00023002"/>
    </source>
</evidence>
<evidence type="ECO:0000256" key="2">
    <source>
        <dbReference type="ARBA" id="ARBA00007358"/>
    </source>
</evidence>
<dbReference type="GO" id="GO:1990362">
    <property type="term" value="F:butanol dehydrogenase (NAD+) activity"/>
    <property type="evidence" value="ECO:0007669"/>
    <property type="project" value="InterPro"/>
</dbReference>
<dbReference type="PANTHER" id="PTHR43633:SF1">
    <property type="entry name" value="ALCOHOL DEHYDROGENASE YQHD"/>
    <property type="match status" value="1"/>
</dbReference>
<dbReference type="Gene3D" id="1.20.1090.10">
    <property type="entry name" value="Dehydroquinate synthase-like - alpha domain"/>
    <property type="match status" value="1"/>
</dbReference>
<dbReference type="PROSITE" id="PS00060">
    <property type="entry name" value="ADH_IRON_2"/>
    <property type="match status" value="1"/>
</dbReference>
<comment type="similarity">
    <text evidence="2">Belongs to the iron-containing alcohol dehydrogenase family.</text>
</comment>
<feature type="domain" description="Alcohol dehydrogenase iron-type/glycerol dehydrogenase GldA" evidence="4">
    <location>
        <begin position="9"/>
        <end position="175"/>
    </location>
</feature>
<keyword evidence="3" id="KW-0560">Oxidoreductase</keyword>
<organism evidence="6 7">
    <name type="scientific">Vibrio sinensis</name>
    <dbReference type="NCBI Taxonomy" id="2302434"/>
    <lineage>
        <taxon>Bacteria</taxon>
        <taxon>Pseudomonadati</taxon>
        <taxon>Pseudomonadota</taxon>
        <taxon>Gammaproteobacteria</taxon>
        <taxon>Vibrionales</taxon>
        <taxon>Vibrionaceae</taxon>
        <taxon>Vibrio</taxon>
    </lineage>
</organism>
<dbReference type="InterPro" id="IPR044731">
    <property type="entry name" value="BDH-like"/>
</dbReference>
<evidence type="ECO:0000313" key="7">
    <source>
        <dbReference type="Proteomes" id="UP000273252"/>
    </source>
</evidence>
<dbReference type="InterPro" id="IPR001670">
    <property type="entry name" value="ADH_Fe/GldA"/>
</dbReference>
<accession>A0A3A6QQL2</accession>
<dbReference type="Gene3D" id="3.40.50.1970">
    <property type="match status" value="1"/>
</dbReference>
<comment type="caution">
    <text evidence="6">The sequence shown here is derived from an EMBL/GenBank/DDBJ whole genome shotgun (WGS) entry which is preliminary data.</text>
</comment>
<dbReference type="OrthoDB" id="9815791at2"/>
<dbReference type="SUPFAM" id="SSF56796">
    <property type="entry name" value="Dehydroquinate synthase-like"/>
    <property type="match status" value="1"/>
</dbReference>
<feature type="domain" description="Fe-containing alcohol dehydrogenase-like C-terminal" evidence="5">
    <location>
        <begin position="186"/>
        <end position="383"/>
    </location>
</feature>
<evidence type="ECO:0000259" key="5">
    <source>
        <dbReference type="Pfam" id="PF25137"/>
    </source>
</evidence>
<dbReference type="GO" id="GO:1990002">
    <property type="term" value="F:methylglyoxal reductase (NADPH) (acetol producing) activity"/>
    <property type="evidence" value="ECO:0007669"/>
    <property type="project" value="TreeGrafter"/>
</dbReference>
<evidence type="ECO:0000259" key="4">
    <source>
        <dbReference type="Pfam" id="PF00465"/>
    </source>
</evidence>
<dbReference type="GO" id="GO:0046872">
    <property type="term" value="F:metal ion binding"/>
    <property type="evidence" value="ECO:0007669"/>
    <property type="project" value="InterPro"/>
</dbReference>
<dbReference type="CDD" id="cd08187">
    <property type="entry name" value="BDH"/>
    <property type="match status" value="1"/>
</dbReference>
<comment type="cofactor">
    <cofactor evidence="1">
        <name>Fe cation</name>
        <dbReference type="ChEBI" id="CHEBI:24875"/>
    </cofactor>
</comment>
<gene>
    <name evidence="6" type="ORF">DZ860_00490</name>
</gene>
<proteinExistence type="inferred from homology"/>
<dbReference type="GO" id="GO:0008106">
    <property type="term" value="F:alcohol dehydrogenase (NADP+) activity"/>
    <property type="evidence" value="ECO:0007669"/>
    <property type="project" value="TreeGrafter"/>
</dbReference>
<dbReference type="Pfam" id="PF00465">
    <property type="entry name" value="Fe-ADH"/>
    <property type="match status" value="1"/>
</dbReference>
<dbReference type="GO" id="GO:0005829">
    <property type="term" value="C:cytosol"/>
    <property type="evidence" value="ECO:0007669"/>
    <property type="project" value="TreeGrafter"/>
</dbReference>
<dbReference type="AlphaFoldDB" id="A0A3A6QQL2"/>
<sequence length="391" mass="43057">MKDFNYCNPTKIVFGKESLDELPLLLEGYNNILLVCDKGACQANDLVNKIESLLPEKQLFIVDSISPNPDVADCETIIESVKSAEIDFILAVGGGSIIDASKFIGSALSSPVERYWDLMVDNSLITSVLPIGVICTLPATGSEANPNMVITNNDIQSKVAADSELLFPRFAIMNPMYTLTLPQKQTAYGVVDAFVHVLEQYLTTVEYAPLQDRQSEAVMSTLLECGPHLLNNPNDYELRATIMWAAQAAHNGLIACGVAQDWATHRIGHALTALYNIPHAPTLAIVLPELLAYTKADKHDKILQLGERVFQLRCGAQDDPNTVVNEVIRLISGFFKEMGVNDNIFEFIDPNESETVVDCVVAQFNGQTLGERKKLDQNCIKQIMANVLIRD</sequence>
<dbReference type="Pfam" id="PF25137">
    <property type="entry name" value="ADH_Fe_C"/>
    <property type="match status" value="1"/>
</dbReference>
<evidence type="ECO:0000313" key="6">
    <source>
        <dbReference type="EMBL" id="RJX75200.1"/>
    </source>
</evidence>
<dbReference type="Proteomes" id="UP000273252">
    <property type="component" value="Unassembled WGS sequence"/>
</dbReference>
<dbReference type="EMBL" id="QVMU01000001">
    <property type="protein sequence ID" value="RJX75200.1"/>
    <property type="molecule type" value="Genomic_DNA"/>
</dbReference>
<reference evidence="6 7" key="1">
    <citation type="submission" date="2018-08" db="EMBL/GenBank/DDBJ databases">
        <title>Vibrio isolated from the Eastern China Marginal Seas.</title>
        <authorList>
            <person name="Li Y."/>
        </authorList>
    </citation>
    <scope>NUCLEOTIDE SEQUENCE [LARGE SCALE GENOMIC DNA]</scope>
    <source>
        <strain evidence="6 7">BEI233</strain>
    </source>
</reference>